<dbReference type="PANTHER" id="PTHR11827:SF72">
    <property type="entry name" value="GH08340P"/>
    <property type="match status" value="1"/>
</dbReference>
<feature type="compositionally biased region" description="Basic and acidic residues" evidence="7">
    <location>
        <begin position="1009"/>
        <end position="1022"/>
    </location>
</feature>
<dbReference type="AlphaFoldDB" id="A0A2T3BAG2"/>
<evidence type="ECO:0000256" key="4">
    <source>
        <dbReference type="ARBA" id="ARBA00022692"/>
    </source>
</evidence>
<evidence type="ECO:0008006" key="13">
    <source>
        <dbReference type="Google" id="ProtNLM"/>
    </source>
</evidence>
<keyword evidence="4 8" id="KW-0812">Transmembrane</keyword>
<feature type="transmembrane region" description="Helical" evidence="8">
    <location>
        <begin position="189"/>
        <end position="210"/>
    </location>
</feature>
<feature type="compositionally biased region" description="Acidic residues" evidence="7">
    <location>
        <begin position="969"/>
        <end position="978"/>
    </location>
</feature>
<feature type="region of interest" description="Disordered" evidence="7">
    <location>
        <begin position="920"/>
        <end position="1132"/>
    </location>
</feature>
<feature type="transmembrane region" description="Helical" evidence="8">
    <location>
        <begin position="435"/>
        <end position="453"/>
    </location>
</feature>
<keyword evidence="5 8" id="KW-1133">Transmembrane helix</keyword>
<gene>
    <name evidence="11" type="ORF">M430DRAFT_94757</name>
</gene>
<evidence type="ECO:0000259" key="10">
    <source>
        <dbReference type="Pfam" id="PF03522"/>
    </source>
</evidence>
<dbReference type="FunFam" id="1.20.1740.10:FF:000013">
    <property type="entry name" value="Solute carrier family 12 member"/>
    <property type="match status" value="1"/>
</dbReference>
<dbReference type="GO" id="GO:0006884">
    <property type="term" value="P:cell volume homeostasis"/>
    <property type="evidence" value="ECO:0007669"/>
    <property type="project" value="TreeGrafter"/>
</dbReference>
<feature type="compositionally biased region" description="Polar residues" evidence="7">
    <location>
        <begin position="1028"/>
        <end position="1044"/>
    </location>
</feature>
<reference evidence="11 12" key="1">
    <citation type="journal article" date="2018" name="New Phytol.">
        <title>Comparative genomics and transcriptomics depict ericoid mycorrhizal fungi as versatile saprotrophs and plant mutualists.</title>
        <authorList>
            <person name="Martino E."/>
            <person name="Morin E."/>
            <person name="Grelet G.A."/>
            <person name="Kuo A."/>
            <person name="Kohler A."/>
            <person name="Daghino S."/>
            <person name="Barry K.W."/>
            <person name="Cichocki N."/>
            <person name="Clum A."/>
            <person name="Dockter R.B."/>
            <person name="Hainaut M."/>
            <person name="Kuo R.C."/>
            <person name="LaButti K."/>
            <person name="Lindahl B.D."/>
            <person name="Lindquist E.A."/>
            <person name="Lipzen A."/>
            <person name="Khouja H.R."/>
            <person name="Magnuson J."/>
            <person name="Murat C."/>
            <person name="Ohm R.A."/>
            <person name="Singer S.W."/>
            <person name="Spatafora J.W."/>
            <person name="Wang M."/>
            <person name="Veneault-Fourrey C."/>
            <person name="Henrissat B."/>
            <person name="Grigoriev I.V."/>
            <person name="Martin F.M."/>
            <person name="Perotto S."/>
        </authorList>
    </citation>
    <scope>NUCLEOTIDE SEQUENCE [LARGE SCALE GENOMIC DNA]</scope>
    <source>
        <strain evidence="11 12">ATCC 22711</strain>
    </source>
</reference>
<name>A0A2T3BAG2_AMORE</name>
<feature type="compositionally biased region" description="Acidic residues" evidence="7">
    <location>
        <begin position="935"/>
        <end position="946"/>
    </location>
</feature>
<dbReference type="RefSeq" id="XP_024723853.1">
    <property type="nucleotide sequence ID" value="XM_024869859.1"/>
</dbReference>
<dbReference type="FunCoup" id="A0A2T3BAG2">
    <property type="interactions" value="181"/>
</dbReference>
<dbReference type="InterPro" id="IPR004841">
    <property type="entry name" value="AA-permease/SLC12A_dom"/>
</dbReference>
<dbReference type="STRING" id="857342.A0A2T3BAG2"/>
<feature type="transmembrane region" description="Helical" evidence="8">
    <location>
        <begin position="286"/>
        <end position="307"/>
    </location>
</feature>
<feature type="domain" description="Amino acid permease/ SLC12A" evidence="9">
    <location>
        <begin position="38"/>
        <end position="515"/>
    </location>
</feature>
<feature type="transmembrane region" description="Helical" evidence="8">
    <location>
        <begin position="100"/>
        <end position="123"/>
    </location>
</feature>
<dbReference type="GO" id="GO:0005774">
    <property type="term" value="C:vacuolar membrane"/>
    <property type="evidence" value="ECO:0007669"/>
    <property type="project" value="TreeGrafter"/>
</dbReference>
<keyword evidence="6 8" id="KW-0472">Membrane</keyword>
<evidence type="ECO:0000256" key="2">
    <source>
        <dbReference type="ARBA" id="ARBA00010593"/>
    </source>
</evidence>
<organism evidence="11 12">
    <name type="scientific">Amorphotheca resinae ATCC 22711</name>
    <dbReference type="NCBI Taxonomy" id="857342"/>
    <lineage>
        <taxon>Eukaryota</taxon>
        <taxon>Fungi</taxon>
        <taxon>Dikarya</taxon>
        <taxon>Ascomycota</taxon>
        <taxon>Pezizomycotina</taxon>
        <taxon>Leotiomycetes</taxon>
        <taxon>Helotiales</taxon>
        <taxon>Amorphothecaceae</taxon>
        <taxon>Amorphotheca</taxon>
    </lineage>
</organism>
<feature type="compositionally biased region" description="Polar residues" evidence="7">
    <location>
        <begin position="629"/>
        <end position="645"/>
    </location>
</feature>
<feature type="region of interest" description="Disordered" evidence="7">
    <location>
        <begin position="1"/>
        <end position="22"/>
    </location>
</feature>
<dbReference type="PANTHER" id="PTHR11827">
    <property type="entry name" value="SOLUTE CARRIER FAMILY 12, CATION COTRANSPORTERS"/>
    <property type="match status" value="1"/>
</dbReference>
<dbReference type="EMBL" id="KZ679007">
    <property type="protein sequence ID" value="PSS25254.1"/>
    <property type="molecule type" value="Genomic_DNA"/>
</dbReference>
<dbReference type="Pfam" id="PF03522">
    <property type="entry name" value="SLC12"/>
    <property type="match status" value="2"/>
</dbReference>
<dbReference type="InParanoid" id="A0A2T3BAG2"/>
<evidence type="ECO:0000256" key="8">
    <source>
        <dbReference type="SAM" id="Phobius"/>
    </source>
</evidence>
<dbReference type="GO" id="GO:0034486">
    <property type="term" value="P:vacuolar transmembrane transport"/>
    <property type="evidence" value="ECO:0007669"/>
    <property type="project" value="TreeGrafter"/>
</dbReference>
<feature type="compositionally biased region" description="Basic residues" evidence="7">
    <location>
        <begin position="986"/>
        <end position="995"/>
    </location>
</feature>
<evidence type="ECO:0000256" key="6">
    <source>
        <dbReference type="ARBA" id="ARBA00023136"/>
    </source>
</evidence>
<dbReference type="InterPro" id="IPR004842">
    <property type="entry name" value="SLC12A_fam"/>
</dbReference>
<dbReference type="Pfam" id="PF00324">
    <property type="entry name" value="AA_permease"/>
    <property type="match status" value="1"/>
</dbReference>
<feature type="transmembrane region" description="Helical" evidence="8">
    <location>
        <begin position="253"/>
        <end position="274"/>
    </location>
</feature>
<feature type="transmembrane region" description="Helical" evidence="8">
    <location>
        <begin position="327"/>
        <end position="347"/>
    </location>
</feature>
<evidence type="ECO:0000256" key="3">
    <source>
        <dbReference type="ARBA" id="ARBA00022448"/>
    </source>
</evidence>
<evidence type="ECO:0000313" key="12">
    <source>
        <dbReference type="Proteomes" id="UP000241818"/>
    </source>
</evidence>
<dbReference type="GeneID" id="36577940"/>
<sequence>MHNAAQSKKADGDHSTPKRGLGPRPIGGAEKLGMFSGVYVPTCLNVLSILMFLRFGFILGQGGVLGIMGMLVASYAINLITTFSLSAIASNGTVRGGGAYYLISRSLGPEFGGAIGVVFYLGFAFNTGMNAVGLIDCFKLNFGAISGNWAHVLPESSWHLYLWSTVVLALCTAICLAGSSLFARASNGLLVILLIATLSIPFSALVMSPFESRELGIEYTGLSMQTFIGNLKPQLTRGAAGSQLNGKETFQDLFGILFPATGGIFAGASMSGDLRNPSKSIPKGTLYGLATTFVLYTLVILAMAATITRASFVRNANVIQETNISGVVILAGEFASSFFSTLMGVIGSAKLLQALARDNLLPGFSIFGQGTKKGDEPTYAIIATFIVAQITMLCDLNQIASFVTMTYLMTFLVMNLACFLLKISSAPNFRPSFQFFNWQTALVGTIVSGAAMFFVDGLYATGCVGILIAIFLIIHYTSPPKSWGDVSQSLIYHQVRKYLLRLKQEHVKFWRPQILLFVNDPRRQYKLIQFCNSMKKGGLYILGHVIVTDDFGGSVPEARRQQAAWTKYIDFSKIKAFVNIAISPGLEWGARNVVLSAGLGGMRPNIAVLGFYNLDELRRSKPLIDVPETTPSPNQSNTLAGSQNRQRIRRDSKDVKLEGQLPTDFCKTEGMTSVTSYVTILEDLLLRLQINVAVAKGFQSLEFPHDGELTKKYIDLWPIQMSAEIAAEGNHKQNVLTTNFDTYTLILQLGVILNTVPAWKKAYKLRVAVFVEYESEVPEERSRVQALLENLRIQAEVLVFWLASGELPTYDIIINGASPGKEHEEEVEECLKEQEWWDEIQKLRGKRGARSATEDLSDIASIFTTRTNWPESSFQQGPRGERAERFLGLRRLLRKSKRRHTMSGITKLGVNLGMRTHRLSPQVTKRHASVASASEDSESDSDEESDSAVIADDSSDAENDHPESVASEADIDDFESDSDYSLSGTQKRRVHRRKSHGDSMAGPPPSKKSTGEREVEVPEHPARGLALTESTTPIKQPPSSNDSPSHIRSERPTLSKHATMPKFSSKPVPITRIATEDGPGPSIMFSDTPSPPTRRSRLPSAYRPSSTLPEHVSEAPEPPSPAPSRSGSTYSTQALPLSFNDLPCRAQHLILNELMRKHSAETAVMFTTLPSPVEGTCKSETASAGYLADLEVLCKGCPPVLMVHSNSMTVTMSL</sequence>
<dbReference type="Proteomes" id="UP000241818">
    <property type="component" value="Unassembled WGS sequence"/>
</dbReference>
<feature type="domain" description="SLC12A transporter C-terminal" evidence="10">
    <location>
        <begin position="1147"/>
        <end position="1210"/>
    </location>
</feature>
<dbReference type="Gene3D" id="1.20.1740.10">
    <property type="entry name" value="Amino acid/polyamine transporter I"/>
    <property type="match status" value="1"/>
</dbReference>
<feature type="transmembrane region" description="Helical" evidence="8">
    <location>
        <begin position="38"/>
        <end position="59"/>
    </location>
</feature>
<evidence type="ECO:0000256" key="5">
    <source>
        <dbReference type="ARBA" id="ARBA00022989"/>
    </source>
</evidence>
<evidence type="ECO:0000256" key="7">
    <source>
        <dbReference type="SAM" id="MobiDB-lite"/>
    </source>
</evidence>
<feature type="transmembrane region" description="Helical" evidence="8">
    <location>
        <begin position="459"/>
        <end position="477"/>
    </location>
</feature>
<feature type="region of interest" description="Disordered" evidence="7">
    <location>
        <begin position="624"/>
        <end position="647"/>
    </location>
</feature>
<dbReference type="GO" id="GO:0055064">
    <property type="term" value="P:chloride ion homeostasis"/>
    <property type="evidence" value="ECO:0007669"/>
    <property type="project" value="TreeGrafter"/>
</dbReference>
<keyword evidence="3" id="KW-0813">Transport</keyword>
<accession>A0A2T3BAG2</accession>
<comment type="subcellular location">
    <subcellularLocation>
        <location evidence="1">Membrane</location>
        <topology evidence="1">Multi-pass membrane protein</topology>
    </subcellularLocation>
</comment>
<protein>
    <recommendedName>
        <fullName evidence="13">Amino acid permease/ SLC12A domain-containing protein</fullName>
    </recommendedName>
</protein>
<dbReference type="OrthoDB" id="2020542at2759"/>
<dbReference type="InterPro" id="IPR018491">
    <property type="entry name" value="SLC12_C"/>
</dbReference>
<feature type="transmembrane region" description="Helical" evidence="8">
    <location>
        <begin position="160"/>
        <end position="182"/>
    </location>
</feature>
<evidence type="ECO:0000259" key="9">
    <source>
        <dbReference type="Pfam" id="PF00324"/>
    </source>
</evidence>
<proteinExistence type="inferred from homology"/>
<evidence type="ECO:0000313" key="11">
    <source>
        <dbReference type="EMBL" id="PSS25254.1"/>
    </source>
</evidence>
<dbReference type="GO" id="GO:0055075">
    <property type="term" value="P:potassium ion homeostasis"/>
    <property type="evidence" value="ECO:0007669"/>
    <property type="project" value="TreeGrafter"/>
</dbReference>
<evidence type="ECO:0000256" key="1">
    <source>
        <dbReference type="ARBA" id="ARBA00004141"/>
    </source>
</evidence>
<feature type="transmembrane region" description="Helical" evidence="8">
    <location>
        <begin position="65"/>
        <end position="88"/>
    </location>
</feature>
<keyword evidence="12" id="KW-1185">Reference proteome</keyword>
<dbReference type="GO" id="GO:0015379">
    <property type="term" value="F:potassium:chloride symporter activity"/>
    <property type="evidence" value="ECO:0007669"/>
    <property type="project" value="TreeGrafter"/>
</dbReference>
<feature type="domain" description="SLC12A transporter C-terminal" evidence="10">
    <location>
        <begin position="526"/>
        <end position="612"/>
    </location>
</feature>
<feature type="transmembrane region" description="Helical" evidence="8">
    <location>
        <begin position="405"/>
        <end position="423"/>
    </location>
</feature>
<comment type="similarity">
    <text evidence="2">Belongs to the SLC12A transporter family.</text>
</comment>